<evidence type="ECO:0000256" key="2">
    <source>
        <dbReference type="ARBA" id="ARBA00004496"/>
    </source>
</evidence>
<evidence type="ECO:0000256" key="16">
    <source>
        <dbReference type="ARBA" id="ARBA00032491"/>
    </source>
</evidence>
<evidence type="ECO:0000256" key="4">
    <source>
        <dbReference type="ARBA" id="ARBA00022490"/>
    </source>
</evidence>
<dbReference type="EMBL" id="HBIU01061174">
    <property type="protein sequence ID" value="CAE0654120.1"/>
    <property type="molecule type" value="Transcribed_RNA"/>
</dbReference>
<keyword evidence="9" id="KW-0498">Mitosis</keyword>
<protein>
    <recommendedName>
        <fullName evidence="3">BRISC and BRCA1-A complex member 2</fullName>
    </recommendedName>
    <alternativeName>
        <fullName evidence="16">BRCA1-A complex subunit BRE</fullName>
    </alternativeName>
    <alternativeName>
        <fullName evidence="17">BRCA1/BRCA2-containing complex subunit 45</fullName>
    </alternativeName>
</protein>
<keyword evidence="12" id="KW-0234">DNA repair</keyword>
<comment type="subcellular location">
    <subcellularLocation>
        <location evidence="2">Cytoplasm</location>
    </subcellularLocation>
    <subcellularLocation>
        <location evidence="1">Nucleus</location>
    </subcellularLocation>
</comment>
<keyword evidence="5" id="KW-0132">Cell division</keyword>
<evidence type="ECO:0000256" key="1">
    <source>
        <dbReference type="ARBA" id="ARBA00004123"/>
    </source>
</evidence>
<evidence type="ECO:0000256" key="12">
    <source>
        <dbReference type="ARBA" id="ARBA00023204"/>
    </source>
</evidence>
<comment type="similarity">
    <text evidence="15">Belongs to the BABAM2 family.</text>
</comment>
<evidence type="ECO:0000256" key="8">
    <source>
        <dbReference type="ARBA" id="ARBA00022763"/>
    </source>
</evidence>
<feature type="region of interest" description="Disordered" evidence="18">
    <location>
        <begin position="235"/>
        <end position="291"/>
    </location>
</feature>
<evidence type="ECO:0000256" key="11">
    <source>
        <dbReference type="ARBA" id="ARBA00022853"/>
    </source>
</evidence>
<dbReference type="GO" id="GO:0051301">
    <property type="term" value="P:cell division"/>
    <property type="evidence" value="ECO:0007669"/>
    <property type="project" value="UniProtKB-KW"/>
</dbReference>
<evidence type="ECO:0000256" key="10">
    <source>
        <dbReference type="ARBA" id="ARBA00022786"/>
    </source>
</evidence>
<gene>
    <name evidence="19" type="ORF">HAKA00212_LOCUS26419</name>
</gene>
<evidence type="ECO:0000256" key="15">
    <source>
        <dbReference type="ARBA" id="ARBA00025766"/>
    </source>
</evidence>
<evidence type="ECO:0000256" key="6">
    <source>
        <dbReference type="ARBA" id="ARBA00022703"/>
    </source>
</evidence>
<proteinExistence type="inferred from homology"/>
<reference evidence="19" key="1">
    <citation type="submission" date="2021-01" db="EMBL/GenBank/DDBJ databases">
        <authorList>
            <person name="Corre E."/>
            <person name="Pelletier E."/>
            <person name="Niang G."/>
            <person name="Scheremetjew M."/>
            <person name="Finn R."/>
            <person name="Kale V."/>
            <person name="Holt S."/>
            <person name="Cochrane G."/>
            <person name="Meng A."/>
            <person name="Brown T."/>
            <person name="Cohen L."/>
        </authorList>
    </citation>
    <scope>NUCLEOTIDE SEQUENCE</scope>
    <source>
        <strain evidence="19">CCMP3107</strain>
    </source>
</reference>
<dbReference type="PANTHER" id="PTHR15189:SF7">
    <property type="entry name" value="BRISC AND BRCA1-A COMPLEX MEMBER 2"/>
    <property type="match status" value="1"/>
</dbReference>
<evidence type="ECO:0000256" key="3">
    <source>
        <dbReference type="ARBA" id="ARBA00019438"/>
    </source>
</evidence>
<evidence type="ECO:0000256" key="7">
    <source>
        <dbReference type="ARBA" id="ARBA00022737"/>
    </source>
</evidence>
<keyword evidence="8" id="KW-0227">DNA damage</keyword>
<dbReference type="AlphaFoldDB" id="A0A7S3YK41"/>
<keyword evidence="14" id="KW-0131">Cell cycle</keyword>
<evidence type="ECO:0000256" key="17">
    <source>
        <dbReference type="ARBA" id="ARBA00032630"/>
    </source>
</evidence>
<accession>A0A7S3YK41</accession>
<dbReference type="PANTHER" id="PTHR15189">
    <property type="entry name" value="BRISC AND BRCA1-A COMPLEX MEMBER 2"/>
    <property type="match status" value="1"/>
</dbReference>
<dbReference type="GO" id="GO:0005737">
    <property type="term" value="C:cytoplasm"/>
    <property type="evidence" value="ECO:0007669"/>
    <property type="project" value="UniProtKB-SubCell"/>
</dbReference>
<feature type="compositionally biased region" description="Polar residues" evidence="18">
    <location>
        <begin position="235"/>
        <end position="244"/>
    </location>
</feature>
<keyword evidence="11" id="KW-0156">Chromatin regulator</keyword>
<evidence type="ECO:0000256" key="14">
    <source>
        <dbReference type="ARBA" id="ARBA00023306"/>
    </source>
</evidence>
<evidence type="ECO:0000256" key="18">
    <source>
        <dbReference type="SAM" id="MobiDB-lite"/>
    </source>
</evidence>
<evidence type="ECO:0000256" key="9">
    <source>
        <dbReference type="ARBA" id="ARBA00022776"/>
    </source>
</evidence>
<dbReference type="GO" id="GO:0006302">
    <property type="term" value="P:double-strand break repair"/>
    <property type="evidence" value="ECO:0007669"/>
    <property type="project" value="TreeGrafter"/>
</dbReference>
<keyword evidence="7" id="KW-0677">Repeat</keyword>
<keyword evidence="13" id="KW-0539">Nucleus</keyword>
<dbReference type="GO" id="GO:0070552">
    <property type="term" value="C:BRISC complex"/>
    <property type="evidence" value="ECO:0007669"/>
    <property type="project" value="InterPro"/>
</dbReference>
<keyword evidence="4" id="KW-0963">Cytoplasm</keyword>
<organism evidence="19">
    <name type="scientific">Heterosigma akashiwo</name>
    <name type="common">Chromophytic alga</name>
    <name type="synonym">Heterosigma carterae</name>
    <dbReference type="NCBI Taxonomy" id="2829"/>
    <lineage>
        <taxon>Eukaryota</taxon>
        <taxon>Sar</taxon>
        <taxon>Stramenopiles</taxon>
        <taxon>Ochrophyta</taxon>
        <taxon>Raphidophyceae</taxon>
        <taxon>Chattonellales</taxon>
        <taxon>Chattonellaceae</taxon>
        <taxon>Heterosigma</taxon>
    </lineage>
</organism>
<dbReference type="InterPro" id="IPR010358">
    <property type="entry name" value="BRE"/>
</dbReference>
<keyword evidence="6" id="KW-0053">Apoptosis</keyword>
<keyword evidence="10" id="KW-0833">Ubl conjugation pathway</keyword>
<evidence type="ECO:0000256" key="13">
    <source>
        <dbReference type="ARBA" id="ARBA00023242"/>
    </source>
</evidence>
<name>A0A7S3YK41_HETAK</name>
<evidence type="ECO:0000313" key="19">
    <source>
        <dbReference type="EMBL" id="CAE0654120.1"/>
    </source>
</evidence>
<sequence length="362" mass="41300">MQWVLVVDSKSTLPPDLIPQQVPGVDDIYQVFDLGEIESLESWDSLGEDGLYLLAMDIRNCYRRHQVKKVREMGFQEVENTLDALQHREQSVDVLVDPMEGTVRLRFPLWDETTEAKEDLNKAPSFMVDGCAICLDLTYRIESLTAGRSTPDHVEVSFPHRMKTTKNGFILPPWQAGTSMFDYLPLVRRQAARRWAFRREVVRVLAKRCASLEFDAVDYSSIHILVQVTTGETYSEEGSMSTSPHIADEKEEAVSEEPNKNIKGKLGGMFRKKTPKGQEPTKSLGLTTTPPPPPASLVRIIQFVFTHTFPESVPGIIIHDNFSQQYWSVGTQRYNYNPRWAPEQMAEELYKFACGEVPKHYL</sequence>
<dbReference type="GO" id="GO:0006325">
    <property type="term" value="P:chromatin organization"/>
    <property type="evidence" value="ECO:0007669"/>
    <property type="project" value="UniProtKB-KW"/>
</dbReference>
<evidence type="ECO:0000256" key="5">
    <source>
        <dbReference type="ARBA" id="ARBA00022618"/>
    </source>
</evidence>